<evidence type="ECO:0000256" key="1">
    <source>
        <dbReference type="ARBA" id="ARBA00007357"/>
    </source>
</evidence>
<organism evidence="3 4">
    <name type="scientific">Dictyocaulus viviparus</name>
    <name type="common">Bovine lungworm</name>
    <dbReference type="NCBI Taxonomy" id="29172"/>
    <lineage>
        <taxon>Eukaryota</taxon>
        <taxon>Metazoa</taxon>
        <taxon>Ecdysozoa</taxon>
        <taxon>Nematoda</taxon>
        <taxon>Chromadorea</taxon>
        <taxon>Rhabditida</taxon>
        <taxon>Rhabditina</taxon>
        <taxon>Rhabditomorpha</taxon>
        <taxon>Strongyloidea</taxon>
        <taxon>Metastrongylidae</taxon>
        <taxon>Dictyocaulus</taxon>
    </lineage>
</organism>
<dbReference type="EMBL" id="KN716609">
    <property type="protein sequence ID" value="KJH42923.1"/>
    <property type="molecule type" value="Genomic_DNA"/>
</dbReference>
<feature type="domain" description="Peptidase M13 N-terminal" evidence="2">
    <location>
        <begin position="86"/>
        <end position="169"/>
    </location>
</feature>
<dbReference type="OrthoDB" id="6475849at2759"/>
<protein>
    <recommendedName>
        <fullName evidence="2">Peptidase M13 N-terminal domain-containing protein</fullName>
    </recommendedName>
</protein>
<dbReference type="GO" id="GO:0004222">
    <property type="term" value="F:metalloendopeptidase activity"/>
    <property type="evidence" value="ECO:0007669"/>
    <property type="project" value="InterPro"/>
</dbReference>
<dbReference type="InterPro" id="IPR024079">
    <property type="entry name" value="MetalloPept_cat_dom_sf"/>
</dbReference>
<dbReference type="PANTHER" id="PTHR11733">
    <property type="entry name" value="ZINC METALLOPROTEASE FAMILY M13 NEPRILYSIN-RELATED"/>
    <property type="match status" value="1"/>
</dbReference>
<dbReference type="Proteomes" id="UP000053766">
    <property type="component" value="Unassembled WGS sequence"/>
</dbReference>
<dbReference type="MEROPS" id="M13.015"/>
<proteinExistence type="inferred from homology"/>
<dbReference type="GO" id="GO:0005886">
    <property type="term" value="C:plasma membrane"/>
    <property type="evidence" value="ECO:0007669"/>
    <property type="project" value="TreeGrafter"/>
</dbReference>
<dbReference type="InterPro" id="IPR000718">
    <property type="entry name" value="Peptidase_M13"/>
</dbReference>
<dbReference type="SUPFAM" id="SSF55486">
    <property type="entry name" value="Metalloproteases ('zincins'), catalytic domain"/>
    <property type="match status" value="1"/>
</dbReference>
<feature type="domain" description="Peptidase M13 N-terminal" evidence="2">
    <location>
        <begin position="7"/>
        <end position="79"/>
    </location>
</feature>
<dbReference type="Gene3D" id="1.10.1380.10">
    <property type="entry name" value="Neutral endopeptidase , domain2"/>
    <property type="match status" value="2"/>
</dbReference>
<dbReference type="Pfam" id="PF05649">
    <property type="entry name" value="Peptidase_M13_N"/>
    <property type="match status" value="2"/>
</dbReference>
<keyword evidence="4" id="KW-1185">Reference proteome</keyword>
<reference evidence="4" key="2">
    <citation type="journal article" date="2016" name="Sci. Rep.">
        <title>Dictyocaulus viviparus genome, variome and transcriptome elucidate lungworm biology and support future intervention.</title>
        <authorList>
            <person name="McNulty S.N."/>
            <person name="Strube C."/>
            <person name="Rosa B.A."/>
            <person name="Martin J.C."/>
            <person name="Tyagi R."/>
            <person name="Choi Y.J."/>
            <person name="Wang Q."/>
            <person name="Hallsworth Pepin K."/>
            <person name="Zhang X."/>
            <person name="Ozersky P."/>
            <person name="Wilson R.K."/>
            <person name="Sternberg P.W."/>
            <person name="Gasser R.B."/>
            <person name="Mitreva M."/>
        </authorList>
    </citation>
    <scope>NUCLEOTIDE SEQUENCE [LARGE SCALE GENOMIC DNA]</scope>
    <source>
        <strain evidence="4">HannoverDv2000</strain>
    </source>
</reference>
<sequence>MNSSVDPCSDFYEYACGQWIRGHPIPDDAPSVSNFENLGQDLEFALKELLEQKIGPGEQIVSESAIGKAKFFYKLCLNECDMVAKFRADSLFKATVQPDDKNSEKHVLLIDQPALNLFARDFYVLAENEERLAYLQLIRDVLVLLHAPVESATKDAQEIIEFETALANVPA</sequence>
<dbReference type="PANTHER" id="PTHR11733:SF230">
    <property type="entry name" value="NEPRILYSIN-2"/>
    <property type="match status" value="1"/>
</dbReference>
<comment type="similarity">
    <text evidence="1">Belongs to the peptidase M13 family.</text>
</comment>
<evidence type="ECO:0000313" key="4">
    <source>
        <dbReference type="Proteomes" id="UP000053766"/>
    </source>
</evidence>
<dbReference type="GO" id="GO:0016485">
    <property type="term" value="P:protein processing"/>
    <property type="evidence" value="ECO:0007669"/>
    <property type="project" value="TreeGrafter"/>
</dbReference>
<evidence type="ECO:0000259" key="2">
    <source>
        <dbReference type="Pfam" id="PF05649"/>
    </source>
</evidence>
<accession>A0A0D8XE95</accession>
<name>A0A0D8XE95_DICVI</name>
<evidence type="ECO:0000313" key="3">
    <source>
        <dbReference type="EMBL" id="KJH42923.1"/>
    </source>
</evidence>
<dbReference type="InterPro" id="IPR042089">
    <property type="entry name" value="Peptidase_M13_dom_2"/>
</dbReference>
<dbReference type="PROSITE" id="PS51885">
    <property type="entry name" value="NEPRILYSIN"/>
    <property type="match status" value="1"/>
</dbReference>
<reference evidence="3 4" key="1">
    <citation type="submission" date="2013-11" db="EMBL/GenBank/DDBJ databases">
        <title>Draft genome of the bovine lungworm Dictyocaulus viviparus.</title>
        <authorList>
            <person name="Mitreva M."/>
        </authorList>
    </citation>
    <scope>NUCLEOTIDE SEQUENCE [LARGE SCALE GENOMIC DNA]</scope>
    <source>
        <strain evidence="3 4">HannoverDv2000</strain>
    </source>
</reference>
<dbReference type="InterPro" id="IPR008753">
    <property type="entry name" value="Peptidase_M13_N"/>
</dbReference>
<dbReference type="Gene3D" id="3.40.390.10">
    <property type="entry name" value="Collagenase (Catalytic Domain)"/>
    <property type="match status" value="1"/>
</dbReference>
<dbReference type="STRING" id="29172.A0A0D8XE95"/>
<gene>
    <name evidence="3" type="ORF">DICVIV_11072</name>
</gene>
<dbReference type="AlphaFoldDB" id="A0A0D8XE95"/>